<keyword evidence="1" id="KW-0472">Membrane</keyword>
<dbReference type="SUPFAM" id="SSF53649">
    <property type="entry name" value="Alkaline phosphatase-like"/>
    <property type="match status" value="1"/>
</dbReference>
<keyword evidence="1" id="KW-1133">Transmembrane helix</keyword>
<dbReference type="InterPro" id="IPR017850">
    <property type="entry name" value="Alkaline_phosphatase_core_sf"/>
</dbReference>
<feature type="transmembrane region" description="Helical" evidence="1">
    <location>
        <begin position="6"/>
        <end position="26"/>
    </location>
</feature>
<evidence type="ECO:0000313" key="4">
    <source>
        <dbReference type="Proteomes" id="UP000717696"/>
    </source>
</evidence>
<evidence type="ECO:0000259" key="2">
    <source>
        <dbReference type="Pfam" id="PF00884"/>
    </source>
</evidence>
<dbReference type="Proteomes" id="UP000717696">
    <property type="component" value="Unassembled WGS sequence"/>
</dbReference>
<evidence type="ECO:0000313" key="3">
    <source>
        <dbReference type="EMBL" id="KAH7127891.1"/>
    </source>
</evidence>
<dbReference type="InterPro" id="IPR000917">
    <property type="entry name" value="Sulfatase_N"/>
</dbReference>
<dbReference type="EMBL" id="JAGMUU010000022">
    <property type="protein sequence ID" value="KAH7127891.1"/>
    <property type="molecule type" value="Genomic_DNA"/>
</dbReference>
<accession>A0A9P9IPK6</accession>
<proteinExistence type="predicted"/>
<dbReference type="AlphaFoldDB" id="A0A9P9IPK6"/>
<sequence>MWSLPVSFSFSALFVSVVCSKFFHLVNYAPTIPRSAFLLYLPTFFIPDFLAICIARVLLRQVKGWPSFVGALAGTFITILGVCGASSQVGFFLKTGGELEWHEAESYATSKDGIKVLLSGGWAVMASGCVMLAVAWFARNLLFRTVGDFLAWVLFQTISVLRFIAKVRHYRPRRKADVEHDTIPIYTTDSDPLNDDHSESHRLIEDGEKPVASQPSRFPRIMTILQWLAKAGALTFVTVTMIIRPDKPYNHMSITLPISMFDVFKSEPDHCVEQRRIMENRWPFPELLDSENWEDARGDFKGWAPGHNSELRNQYRQRTPEWLPKKVPRGFARWDPKRFESYSAIKADWKRKCPTLRLQEPFYNPLNDPIKITNLDTDILEPLKQAFDSNSVKIKHVVFILMESLREELFPIRQDSEIHKMIMSYNEGIAKEQVNSRLARLTPNVERITGVSGNFLDPDGKSYDVPKTSWKGKANPNFGGINVVGAFTGATMSTKSFATNHCGSWAMPVEKFEESETDSYQPCLPQIMGLFNDVKDKGSSNSTDFREWPWYPALFESMTEKYDRQNKFDEKIGFKHTIARAELKEDPKYNETDPIYQQVNYFGFAEPVLKPYIKDYITKATANNQRMFMSHFTSTTHHAWDTPDWFNTTDYMPTRGIANWHTYFNKYLNTIRFNDMWMGELMQIFEDLGIADETLVVFAGDHGLAFKEDYHKTQTYENPHISNFRVPLMFRHPKLPRVQYAANASTLSVLPTILDLLRSSNSLNTKDRLIASDLLGDYEGQSLIRPYKTSDNGRRDWRFTVVNSGAGLLAITSADVPWRLVMPLGKVFEYTFTDPESDPLELKPIAAWSVDELIVAVRTKHGKEAAKWVSEAPAVGQWWALERQKLWKYHL</sequence>
<feature type="domain" description="Sulfatase N-terminal" evidence="2">
    <location>
        <begin position="562"/>
        <end position="757"/>
    </location>
</feature>
<dbReference type="OrthoDB" id="96314at2759"/>
<gene>
    <name evidence="3" type="ORF">B0J13DRAFT_453809</name>
</gene>
<feature type="transmembrane region" description="Helical" evidence="1">
    <location>
        <begin position="114"/>
        <end position="137"/>
    </location>
</feature>
<keyword evidence="4" id="KW-1185">Reference proteome</keyword>
<feature type="transmembrane region" description="Helical" evidence="1">
    <location>
        <begin position="38"/>
        <end position="59"/>
    </location>
</feature>
<dbReference type="PANTHER" id="PTHR43751:SF3">
    <property type="entry name" value="SULFATASE N-TERMINAL DOMAIN-CONTAINING PROTEIN"/>
    <property type="match status" value="1"/>
</dbReference>
<dbReference type="PANTHER" id="PTHR43751">
    <property type="entry name" value="SULFATASE"/>
    <property type="match status" value="1"/>
</dbReference>
<comment type="caution">
    <text evidence="3">The sequence shown here is derived from an EMBL/GenBank/DDBJ whole genome shotgun (WGS) entry which is preliminary data.</text>
</comment>
<evidence type="ECO:0000256" key="1">
    <source>
        <dbReference type="SAM" id="Phobius"/>
    </source>
</evidence>
<protein>
    <submittedName>
        <fullName evidence="3">Alkaline-phosphatase-like protein</fullName>
    </submittedName>
</protein>
<feature type="transmembrane region" description="Helical" evidence="1">
    <location>
        <begin position="224"/>
        <end position="243"/>
    </location>
</feature>
<organism evidence="3 4">
    <name type="scientific">Dactylonectria estremocensis</name>
    <dbReference type="NCBI Taxonomy" id="1079267"/>
    <lineage>
        <taxon>Eukaryota</taxon>
        <taxon>Fungi</taxon>
        <taxon>Dikarya</taxon>
        <taxon>Ascomycota</taxon>
        <taxon>Pezizomycotina</taxon>
        <taxon>Sordariomycetes</taxon>
        <taxon>Hypocreomycetidae</taxon>
        <taxon>Hypocreales</taxon>
        <taxon>Nectriaceae</taxon>
        <taxon>Dactylonectria</taxon>
    </lineage>
</organism>
<name>A0A9P9IPK6_9HYPO</name>
<keyword evidence="1" id="KW-0812">Transmembrane</keyword>
<feature type="transmembrane region" description="Helical" evidence="1">
    <location>
        <begin position="71"/>
        <end position="93"/>
    </location>
</feature>
<dbReference type="InterPro" id="IPR052701">
    <property type="entry name" value="GAG_Ulvan_Degrading_Sulfatases"/>
</dbReference>
<feature type="transmembrane region" description="Helical" evidence="1">
    <location>
        <begin position="149"/>
        <end position="165"/>
    </location>
</feature>
<dbReference type="Pfam" id="PF00884">
    <property type="entry name" value="Sulfatase"/>
    <property type="match status" value="1"/>
</dbReference>
<reference evidence="3" key="1">
    <citation type="journal article" date="2021" name="Nat. Commun.">
        <title>Genetic determinants of endophytism in the Arabidopsis root mycobiome.</title>
        <authorList>
            <person name="Mesny F."/>
            <person name="Miyauchi S."/>
            <person name="Thiergart T."/>
            <person name="Pickel B."/>
            <person name="Atanasova L."/>
            <person name="Karlsson M."/>
            <person name="Huettel B."/>
            <person name="Barry K.W."/>
            <person name="Haridas S."/>
            <person name="Chen C."/>
            <person name="Bauer D."/>
            <person name="Andreopoulos W."/>
            <person name="Pangilinan J."/>
            <person name="LaButti K."/>
            <person name="Riley R."/>
            <person name="Lipzen A."/>
            <person name="Clum A."/>
            <person name="Drula E."/>
            <person name="Henrissat B."/>
            <person name="Kohler A."/>
            <person name="Grigoriev I.V."/>
            <person name="Martin F.M."/>
            <person name="Hacquard S."/>
        </authorList>
    </citation>
    <scope>NUCLEOTIDE SEQUENCE</scope>
    <source>
        <strain evidence="3">MPI-CAGE-AT-0021</strain>
    </source>
</reference>
<dbReference type="Gene3D" id="3.40.720.10">
    <property type="entry name" value="Alkaline Phosphatase, subunit A"/>
    <property type="match status" value="1"/>
</dbReference>